<dbReference type="Pfam" id="PF00078">
    <property type="entry name" value="RVT_1"/>
    <property type="match status" value="1"/>
</dbReference>
<evidence type="ECO:0000313" key="3">
    <source>
        <dbReference type="Proteomes" id="UP001249851"/>
    </source>
</evidence>
<name>A0AAD9VB66_ACRCE</name>
<evidence type="ECO:0000313" key="2">
    <source>
        <dbReference type="EMBL" id="KAK2567991.1"/>
    </source>
</evidence>
<sequence>MLRDAENNYTFHDVQANKNSSGVLWKIINRAVPSKENQQSSYTKDLSTITNEFNLFFSKVGQNAAEASHSLMEKNNITARLRLSDTNPSSNIPGLQSKICIMRRGPDKVTACVLKDCLDVILGPLTDIINCSILTSSFPAKWKEAEVVPILKDGDHEVAANNRPISLLPIASKVCERIVLDQVNSYLTENKLLTSHQSGNKKSHSTDTVRSMSLTDNILEAMNDKKITVLVLLDLSKAFDSINHEKLLEKLSTAGAYLLLLNGSGAIYQTPATMSESIPLILTLYLLPMVFLKLEQDLLTTAQWLCENHLLINPDKTKFLLLGTRQMLSRLSEDLSMSFLGEKLKPSESANDLGVQLDPHLTYDHHITSIVSSCFSKLSQINRVKKSFDKETLQQNAVLFFRLVKHYSSEYQQNTVDSKLCMQDHHKLIEIRPCDTIAT</sequence>
<evidence type="ECO:0000259" key="1">
    <source>
        <dbReference type="Pfam" id="PF00078"/>
    </source>
</evidence>
<dbReference type="InterPro" id="IPR000477">
    <property type="entry name" value="RT_dom"/>
</dbReference>
<dbReference type="Proteomes" id="UP001249851">
    <property type="component" value="Unassembled WGS sequence"/>
</dbReference>
<dbReference type="PANTHER" id="PTHR33332">
    <property type="entry name" value="REVERSE TRANSCRIPTASE DOMAIN-CONTAINING PROTEIN"/>
    <property type="match status" value="1"/>
</dbReference>
<comment type="caution">
    <text evidence="2">The sequence shown here is derived from an EMBL/GenBank/DDBJ whole genome shotgun (WGS) entry which is preliminary data.</text>
</comment>
<dbReference type="EMBL" id="JARQWQ010000013">
    <property type="protein sequence ID" value="KAK2567991.1"/>
    <property type="molecule type" value="Genomic_DNA"/>
</dbReference>
<keyword evidence="2" id="KW-0548">Nucleotidyltransferase</keyword>
<keyword evidence="2" id="KW-0695">RNA-directed DNA polymerase</keyword>
<keyword evidence="2" id="KW-0808">Transferase</keyword>
<keyword evidence="3" id="KW-1185">Reference proteome</keyword>
<dbReference type="GO" id="GO:0003964">
    <property type="term" value="F:RNA-directed DNA polymerase activity"/>
    <property type="evidence" value="ECO:0007669"/>
    <property type="project" value="UniProtKB-KW"/>
</dbReference>
<reference evidence="2" key="2">
    <citation type="journal article" date="2023" name="Science">
        <title>Genomic signatures of disease resistance in endangered staghorn corals.</title>
        <authorList>
            <person name="Vollmer S.V."/>
            <person name="Selwyn J.D."/>
            <person name="Despard B.A."/>
            <person name="Roesel C.L."/>
        </authorList>
    </citation>
    <scope>NUCLEOTIDE SEQUENCE</scope>
    <source>
        <strain evidence="2">K2</strain>
    </source>
</reference>
<feature type="domain" description="Reverse transcriptase" evidence="1">
    <location>
        <begin position="159"/>
        <end position="253"/>
    </location>
</feature>
<reference evidence="2" key="1">
    <citation type="journal article" date="2023" name="G3 (Bethesda)">
        <title>Whole genome assembly and annotation of the endangered Caribbean coral Acropora cervicornis.</title>
        <authorList>
            <person name="Selwyn J.D."/>
            <person name="Vollmer S.V."/>
        </authorList>
    </citation>
    <scope>NUCLEOTIDE SEQUENCE</scope>
    <source>
        <strain evidence="2">K2</strain>
    </source>
</reference>
<proteinExistence type="predicted"/>
<gene>
    <name evidence="2" type="ORF">P5673_007896</name>
</gene>
<dbReference type="AlphaFoldDB" id="A0AAD9VB66"/>
<organism evidence="2 3">
    <name type="scientific">Acropora cervicornis</name>
    <name type="common">Staghorn coral</name>
    <dbReference type="NCBI Taxonomy" id="6130"/>
    <lineage>
        <taxon>Eukaryota</taxon>
        <taxon>Metazoa</taxon>
        <taxon>Cnidaria</taxon>
        <taxon>Anthozoa</taxon>
        <taxon>Hexacorallia</taxon>
        <taxon>Scleractinia</taxon>
        <taxon>Astrocoeniina</taxon>
        <taxon>Acroporidae</taxon>
        <taxon>Acropora</taxon>
    </lineage>
</organism>
<protein>
    <submittedName>
        <fullName evidence="2">RNA-directed DNA polymerase from transposon BS</fullName>
    </submittedName>
</protein>
<accession>A0AAD9VB66</accession>